<name>A0ACB5ULU7_9FIRM</name>
<proteinExistence type="predicted"/>
<keyword evidence="2" id="KW-1185">Reference proteome</keyword>
<gene>
    <name evidence="1" type="ORF">AN2V17_30760</name>
</gene>
<comment type="caution">
    <text evidence="1">The sequence shown here is derived from an EMBL/GenBank/DDBJ whole genome shotgun (WGS) entry which is preliminary data.</text>
</comment>
<evidence type="ECO:0000313" key="2">
    <source>
        <dbReference type="Proteomes" id="UP001374599"/>
    </source>
</evidence>
<accession>A0ACB5ULU7</accession>
<dbReference type="Proteomes" id="UP001374599">
    <property type="component" value="Unassembled WGS sequence"/>
</dbReference>
<organism evidence="1 2">
    <name type="scientific">Vallitalea maricola</name>
    <dbReference type="NCBI Taxonomy" id="3074433"/>
    <lineage>
        <taxon>Bacteria</taxon>
        <taxon>Bacillati</taxon>
        <taxon>Bacillota</taxon>
        <taxon>Clostridia</taxon>
        <taxon>Lachnospirales</taxon>
        <taxon>Vallitaleaceae</taxon>
        <taxon>Vallitalea</taxon>
    </lineage>
</organism>
<evidence type="ECO:0000313" key="1">
    <source>
        <dbReference type="EMBL" id="GMQ63840.1"/>
    </source>
</evidence>
<protein>
    <submittedName>
        <fullName evidence="1">Uncharacterized protein</fullName>
    </submittedName>
</protein>
<reference evidence="1" key="1">
    <citation type="submission" date="2023-09" db="EMBL/GenBank/DDBJ databases">
        <title>Vallitalea sediminicola and Vallitalea maricola sp. nov., anaerobic bacteria isolated from marine sediment.</title>
        <authorList>
            <person name="Hirano S."/>
            <person name="Maeda A."/>
            <person name="Terahara T."/>
            <person name="Mori K."/>
            <person name="Hamada M."/>
            <person name="Matsumoto R."/>
            <person name="Kobayashi T."/>
        </authorList>
    </citation>
    <scope>NUCLEOTIDE SEQUENCE</scope>
    <source>
        <strain evidence="1">AN17-2</strain>
    </source>
</reference>
<sequence length="280" mass="31991">MKIFIIITVVVVVVGIIFMPKKKNVTKKLDKAKKLFGDGEIVKVNQMLDEIIIFPISEKYSAEYANQLIESLNFLKQVCKAQNITKDNLIDPVLQKLKGIQVEGGKIDSEEIEPLEQWVEKMSKDAYSQAKQLLKDAAQEDIEVVESGREDDFTSEVTEQSEINILNQIGTFMLKRKLNEGIQYIDEHMSKEMTPFKASLLDSKAGMYFMDGKVHKAVECYKEILIHYPESYRIKTSLAEGYVELKEYEKALSQAKEVLNSSQDKDNVKTCKKIVNKYGN</sequence>
<dbReference type="EMBL" id="BTPU01000053">
    <property type="protein sequence ID" value="GMQ63840.1"/>
    <property type="molecule type" value="Genomic_DNA"/>
</dbReference>